<feature type="transmembrane region" description="Helical" evidence="1">
    <location>
        <begin position="72"/>
        <end position="94"/>
    </location>
</feature>
<evidence type="ECO:0000256" key="1">
    <source>
        <dbReference type="SAM" id="Phobius"/>
    </source>
</evidence>
<dbReference type="RefSeq" id="WP_071448848.1">
    <property type="nucleotide sequence ID" value="NZ_LR031358.1"/>
</dbReference>
<dbReference type="AlphaFoldDB" id="A0A483C9M9"/>
<proteinExistence type="predicted"/>
<name>A0A483C9M9_OENOE</name>
<evidence type="ECO:0000313" key="4">
    <source>
        <dbReference type="Proteomes" id="UP000181728"/>
    </source>
</evidence>
<protein>
    <submittedName>
        <fullName evidence="2">Uncharacterized protein</fullName>
    </submittedName>
</protein>
<evidence type="ECO:0000313" key="2">
    <source>
        <dbReference type="EMBL" id="OIM21928.1"/>
    </source>
</evidence>
<dbReference type="Proteomes" id="UP000294726">
    <property type="component" value="Chromosome"/>
</dbReference>
<keyword evidence="1" id="KW-0812">Transmembrane</keyword>
<reference evidence="2 4" key="1">
    <citation type="journal article" date="2016" name="BMC Genomics">
        <title>Consensus pan-genome assembly of the specialised wine bacterium Oenococcus oeni.</title>
        <authorList>
            <person name="Sternes P.R."/>
            <person name="Borneman A.R."/>
        </authorList>
    </citation>
    <scope>NUCLEOTIDE SEQUENCE [LARGE SCALE GENOMIC DNA]</scope>
    <source>
        <strain evidence="2 4">AWRIB661</strain>
    </source>
</reference>
<keyword evidence="1" id="KW-1133">Transmembrane helix</keyword>
<organism evidence="2 4">
    <name type="scientific">Oenococcus oeni</name>
    <name type="common">Leuconostoc oenos</name>
    <dbReference type="NCBI Taxonomy" id="1247"/>
    <lineage>
        <taxon>Bacteria</taxon>
        <taxon>Bacillati</taxon>
        <taxon>Bacillota</taxon>
        <taxon>Bacilli</taxon>
        <taxon>Lactobacillales</taxon>
        <taxon>Lactobacillaceae</taxon>
        <taxon>Oenococcus</taxon>
    </lineage>
</organism>
<feature type="transmembrane region" description="Helical" evidence="1">
    <location>
        <begin position="144"/>
        <end position="163"/>
    </location>
</feature>
<sequence>MSKTEWIEDFKRVNGRDPKPREFRKALNKGEFTLEESLETDPIQATPPVDNLSRKELRQLKKERKFSSPKNGISSLVLAFFSLLFTLSPILFILNPDILLNFQSKANIENLASLLIVMFFFGVLLLFVAIVFALTSLFKAPRSLAIIAFFFSMINLFYVYTIINFAQSASGYFSNAVDILEDIFK</sequence>
<dbReference type="Proteomes" id="UP000181728">
    <property type="component" value="Unassembled WGS sequence"/>
</dbReference>
<dbReference type="EMBL" id="LR031358">
    <property type="protein sequence ID" value="VDB97308.1"/>
    <property type="molecule type" value="Genomic_DNA"/>
</dbReference>
<evidence type="ECO:0000313" key="5">
    <source>
        <dbReference type="Proteomes" id="UP000294726"/>
    </source>
</evidence>
<keyword evidence="1" id="KW-0472">Membrane</keyword>
<dbReference type="EMBL" id="MLOK01000019">
    <property type="protein sequence ID" value="OIM21928.1"/>
    <property type="molecule type" value="Genomic_DNA"/>
</dbReference>
<evidence type="ECO:0000313" key="3">
    <source>
        <dbReference type="EMBL" id="VDB97308.1"/>
    </source>
</evidence>
<feature type="transmembrane region" description="Helical" evidence="1">
    <location>
        <begin position="114"/>
        <end position="137"/>
    </location>
</feature>
<accession>A0A483C9M9</accession>
<gene>
    <name evidence="2" type="ORF">ATX59_01620</name>
    <name evidence="3" type="ORF">OENI_0312</name>
</gene>
<reference evidence="3 5" key="2">
    <citation type="submission" date="2018-08" db="EMBL/GenBank/DDBJ databases">
        <authorList>
            <person name="Lorentzen P. G. S. M."/>
        </authorList>
    </citation>
    <scope>NUCLEOTIDE SEQUENCE [LARGE SCALE GENOMIC DNA]</scope>
    <source>
        <strain evidence="3 5">CRBO_1381</strain>
    </source>
</reference>